<reference evidence="5" key="1">
    <citation type="submission" date="2022-03" db="EMBL/GenBank/DDBJ databases">
        <title>Draft genome sequence of Aduncisulcus paluster, a free-living microaerophilic Fornicata.</title>
        <authorList>
            <person name="Yuyama I."/>
            <person name="Kume K."/>
            <person name="Tamura T."/>
            <person name="Inagaki Y."/>
            <person name="Hashimoto T."/>
        </authorList>
    </citation>
    <scope>NUCLEOTIDE SEQUENCE</scope>
    <source>
        <strain evidence="5">NY0171</strain>
    </source>
</reference>
<evidence type="ECO:0000313" key="6">
    <source>
        <dbReference type="Proteomes" id="UP001057375"/>
    </source>
</evidence>
<sequence length="89" mass="10491">MSSYSMSPEQRKDAFRRYLERYGIIDQLTKSFVALYEERNKPSNPLEYLKQQMSTGERDTVSQLQAEIARLQKENDELKAKLAERDEAK</sequence>
<organism evidence="5 6">
    <name type="scientific">Aduncisulcus paluster</name>
    <dbReference type="NCBI Taxonomy" id="2918883"/>
    <lineage>
        <taxon>Eukaryota</taxon>
        <taxon>Metamonada</taxon>
        <taxon>Carpediemonas-like organisms</taxon>
        <taxon>Aduncisulcus</taxon>
    </lineage>
</organism>
<gene>
    <name evidence="5" type="ORF">ADUPG1_010834</name>
</gene>
<dbReference type="PANTHER" id="PTHR13168:SF0">
    <property type="entry name" value="C-MYC-BINDING PROTEIN"/>
    <property type="match status" value="1"/>
</dbReference>
<comment type="caution">
    <text evidence="5">The sequence shown here is derived from an EMBL/GenBank/DDBJ whole genome shotgun (WGS) entry which is preliminary data.</text>
</comment>
<evidence type="ECO:0000256" key="2">
    <source>
        <dbReference type="ARBA" id="ARBA00009389"/>
    </source>
</evidence>
<protein>
    <submittedName>
        <fullName evidence="5">Associate of Myc 1 like protein</fullName>
    </submittedName>
</protein>
<keyword evidence="3" id="KW-0539">Nucleus</keyword>
<feature type="coiled-coil region" evidence="4">
    <location>
        <begin position="54"/>
        <end position="88"/>
    </location>
</feature>
<evidence type="ECO:0000256" key="1">
    <source>
        <dbReference type="ARBA" id="ARBA00004123"/>
    </source>
</evidence>
<keyword evidence="4" id="KW-0175">Coiled coil</keyword>
<dbReference type="EMBL" id="BQXS01011721">
    <property type="protein sequence ID" value="GKT16008.1"/>
    <property type="molecule type" value="Genomic_DNA"/>
</dbReference>
<dbReference type="InterPro" id="IPR026060">
    <property type="entry name" value="AMY1"/>
</dbReference>
<comment type="subcellular location">
    <subcellularLocation>
        <location evidence="1">Nucleus</location>
    </subcellularLocation>
</comment>
<dbReference type="PRINTS" id="PR02028">
    <property type="entry name" value="CMYCBINDINGP"/>
</dbReference>
<dbReference type="Proteomes" id="UP001057375">
    <property type="component" value="Unassembled WGS sequence"/>
</dbReference>
<dbReference type="Gene3D" id="1.20.5.490">
    <property type="entry name" value="Single helix bin"/>
    <property type="match status" value="1"/>
</dbReference>
<keyword evidence="6" id="KW-1185">Reference proteome</keyword>
<dbReference type="PANTHER" id="PTHR13168">
    <property type="entry name" value="ASSOCIATE OF C-MYC AMY-1"/>
    <property type="match status" value="1"/>
</dbReference>
<accession>A0ABQ5JVT0</accession>
<name>A0ABQ5JVT0_9EUKA</name>
<evidence type="ECO:0000256" key="4">
    <source>
        <dbReference type="SAM" id="Coils"/>
    </source>
</evidence>
<comment type="similarity">
    <text evidence="2">Belongs to the AMY1 family.</text>
</comment>
<proteinExistence type="inferred from homology"/>
<evidence type="ECO:0000256" key="3">
    <source>
        <dbReference type="ARBA" id="ARBA00023242"/>
    </source>
</evidence>
<evidence type="ECO:0000313" key="5">
    <source>
        <dbReference type="EMBL" id="GKT16008.1"/>
    </source>
</evidence>